<evidence type="ECO:0000313" key="2">
    <source>
        <dbReference type="EMBL" id="AKS06228.1"/>
    </source>
</evidence>
<proteinExistence type="predicted"/>
<dbReference type="InterPro" id="IPR010546">
    <property type="entry name" value="DUF1120"/>
</dbReference>
<dbReference type="PATRIC" id="fig|200450.3.peg.1857"/>
<evidence type="ECO:0000313" key="3">
    <source>
        <dbReference type="Proteomes" id="UP000036608"/>
    </source>
</evidence>
<protein>
    <recommendedName>
        <fullName evidence="4">DUF1120 domain-containing protein</fullName>
    </recommendedName>
</protein>
<evidence type="ECO:0000256" key="1">
    <source>
        <dbReference type="SAM" id="SignalP"/>
    </source>
</evidence>
<dbReference type="AlphaFoldDB" id="A0A0H5A8B2"/>
<gene>
    <name evidence="2" type="ORF">AA957_08950</name>
</gene>
<reference evidence="3" key="2">
    <citation type="submission" date="2015-05" db="EMBL/GenBank/DDBJ databases">
        <authorList>
            <person name="Swarnkar M.K."/>
            <person name="Vyas P."/>
            <person name="Rahi P."/>
            <person name="Thakur R."/>
            <person name="Thakur N."/>
            <person name="Singh A.K."/>
            <person name="Gulati A."/>
        </authorList>
    </citation>
    <scope>NUCLEOTIDE SEQUENCE [LARGE SCALE GENOMIC DNA]</scope>
    <source>
        <strain evidence="3">745</strain>
    </source>
</reference>
<feature type="chain" id="PRO_5005215106" description="DUF1120 domain-containing protein" evidence="1">
    <location>
        <begin position="23"/>
        <end position="216"/>
    </location>
</feature>
<keyword evidence="1" id="KW-0732">Signal</keyword>
<organism evidence="2 3">
    <name type="scientific">Pseudomonas trivialis</name>
    <dbReference type="NCBI Taxonomy" id="200450"/>
    <lineage>
        <taxon>Bacteria</taxon>
        <taxon>Pseudomonadati</taxon>
        <taxon>Pseudomonadota</taxon>
        <taxon>Gammaproteobacteria</taxon>
        <taxon>Pseudomonadales</taxon>
        <taxon>Pseudomonadaceae</taxon>
        <taxon>Pseudomonas</taxon>
    </lineage>
</organism>
<name>A0A0H5A8B2_9PSED</name>
<evidence type="ECO:0008006" key="4">
    <source>
        <dbReference type="Google" id="ProtNLM"/>
    </source>
</evidence>
<feature type="signal peptide" evidence="1">
    <location>
        <begin position="1"/>
        <end position="22"/>
    </location>
</feature>
<dbReference type="OrthoDB" id="6602106at2"/>
<accession>A0A0H5A8B2</accession>
<reference evidence="2 3" key="1">
    <citation type="journal article" date="2015" name="Genome Announc.">
        <title>Complete Genome Sequence of the Rhizobacterium Pseudomonas trivialis Strain IHBB745 with Multiple Plant Growth-Promoting Activities and Tolerance to Desiccation and Alkalinity.</title>
        <authorList>
            <person name="Gulati A."/>
            <person name="Swarnkar M.K."/>
            <person name="Vyas P."/>
            <person name="Rahi P."/>
            <person name="Thakur R."/>
            <person name="Thakur N."/>
            <person name="Singh A.K."/>
        </authorList>
    </citation>
    <scope>NUCLEOTIDE SEQUENCE [LARGE SCALE GENOMIC DNA]</scope>
    <source>
        <strain evidence="3">745</strain>
    </source>
</reference>
<dbReference type="RefSeq" id="WP_049709874.1">
    <property type="nucleotide sequence ID" value="NZ_CP011507.1"/>
</dbReference>
<dbReference type="EMBL" id="CP011507">
    <property type="protein sequence ID" value="AKS06228.1"/>
    <property type="molecule type" value="Genomic_DNA"/>
</dbReference>
<dbReference type="KEGG" id="ptv:AA957_08950"/>
<dbReference type="Pfam" id="PF06551">
    <property type="entry name" value="DUF1120"/>
    <property type="match status" value="1"/>
</dbReference>
<sequence length="216" mass="22704">MKSTLILLTALPLLGSSFVTKAASTVDLTVTGLITPMACTPVLSAGGLVDFGKISRNDLNPSTGTRLPHKYLTLTVNCNAAGPYALRMRDNREGTAHVNSEIFYGLGLDSSGNKIGVYSVSFDPKQTVVDDLAVVYGTESTTGGLAWRTSNLNPIDIGSRSLLGFTDVMGSNAGPSAIQTMTSTLKLEATLNARENLDLSVETPIDGSATLEVVYL</sequence>
<dbReference type="Proteomes" id="UP000036608">
    <property type="component" value="Chromosome"/>
</dbReference>